<evidence type="ECO:0000259" key="5">
    <source>
        <dbReference type="Pfam" id="PF04586"/>
    </source>
</evidence>
<reference evidence="6" key="1">
    <citation type="journal article" date="2015" name="Nature">
        <title>Complex archaea that bridge the gap between prokaryotes and eukaryotes.</title>
        <authorList>
            <person name="Spang A."/>
            <person name="Saw J.H."/>
            <person name="Jorgensen S.L."/>
            <person name="Zaremba-Niedzwiedzka K."/>
            <person name="Martijn J."/>
            <person name="Lind A.E."/>
            <person name="van Eijk R."/>
            <person name="Schleper C."/>
            <person name="Guy L."/>
            <person name="Ettema T.J."/>
        </authorList>
    </citation>
    <scope>NUCLEOTIDE SEQUENCE</scope>
</reference>
<sequence length="233" mass="26576">MPIPKESKEDKKEPDTRLERRIISGENIEMRLEGDGNEKRLVGYAAKFNSWSVDLGIWEKFREKIAPGAFADAIKTSDVRALKNHDPNLILGRTSSGTLSLVENKTGLKFDIDVPNTTTGSDTVEEVRRGDITGCSFAFTVDEESWKYLDDGSVERTIDKIGELFDVGPVTYPAYPDTTVAARSLDAFKESREKEQREKAEKEQRDQQKKEEEARIKEEEKQEQNKEQKSERQ</sequence>
<evidence type="ECO:0000256" key="3">
    <source>
        <dbReference type="ARBA" id="ARBA00022801"/>
    </source>
</evidence>
<evidence type="ECO:0000256" key="1">
    <source>
        <dbReference type="ARBA" id="ARBA00022612"/>
    </source>
</evidence>
<gene>
    <name evidence="6" type="ORF">LCGC14_1457700</name>
</gene>
<evidence type="ECO:0000256" key="4">
    <source>
        <dbReference type="SAM" id="MobiDB-lite"/>
    </source>
</evidence>
<dbReference type="Pfam" id="PF04586">
    <property type="entry name" value="Peptidase_S78"/>
    <property type="match status" value="1"/>
</dbReference>
<organism evidence="6">
    <name type="scientific">marine sediment metagenome</name>
    <dbReference type="NCBI Taxonomy" id="412755"/>
    <lineage>
        <taxon>unclassified sequences</taxon>
        <taxon>metagenomes</taxon>
        <taxon>ecological metagenomes</taxon>
    </lineage>
</organism>
<feature type="region of interest" description="Disordered" evidence="4">
    <location>
        <begin position="186"/>
        <end position="233"/>
    </location>
</feature>
<feature type="region of interest" description="Disordered" evidence="4">
    <location>
        <begin position="1"/>
        <end position="20"/>
    </location>
</feature>
<comment type="caution">
    <text evidence="6">The sequence shown here is derived from an EMBL/GenBank/DDBJ whole genome shotgun (WGS) entry which is preliminary data.</text>
</comment>
<keyword evidence="2" id="KW-0645">Protease</keyword>
<protein>
    <recommendedName>
        <fullName evidence="5">Prohead serine protease domain-containing protein</fullName>
    </recommendedName>
</protein>
<evidence type="ECO:0000313" key="6">
    <source>
        <dbReference type="EMBL" id="KKM68754.1"/>
    </source>
</evidence>
<feature type="non-terminal residue" evidence="6">
    <location>
        <position position="233"/>
    </location>
</feature>
<accession>A0A0F9JFZ3</accession>
<dbReference type="GO" id="GO:0008233">
    <property type="term" value="F:peptidase activity"/>
    <property type="evidence" value="ECO:0007669"/>
    <property type="project" value="UniProtKB-KW"/>
</dbReference>
<feature type="domain" description="Prohead serine protease" evidence="5">
    <location>
        <begin position="29"/>
        <end position="189"/>
    </location>
</feature>
<keyword evidence="3" id="KW-0378">Hydrolase</keyword>
<evidence type="ECO:0000256" key="2">
    <source>
        <dbReference type="ARBA" id="ARBA00022670"/>
    </source>
</evidence>
<dbReference type="AlphaFoldDB" id="A0A0F9JFZ3"/>
<name>A0A0F9JFZ3_9ZZZZ</name>
<dbReference type="GO" id="GO:0006508">
    <property type="term" value="P:proteolysis"/>
    <property type="evidence" value="ECO:0007669"/>
    <property type="project" value="UniProtKB-KW"/>
</dbReference>
<proteinExistence type="predicted"/>
<dbReference type="EMBL" id="LAZR01010113">
    <property type="protein sequence ID" value="KKM68754.1"/>
    <property type="molecule type" value="Genomic_DNA"/>
</dbReference>
<keyword evidence="1" id="KW-1188">Viral release from host cell</keyword>
<dbReference type="NCBIfam" id="TIGR01543">
    <property type="entry name" value="proheadase_HK97"/>
    <property type="match status" value="1"/>
</dbReference>
<dbReference type="InterPro" id="IPR006433">
    <property type="entry name" value="Prohead_protease"/>
</dbReference>
<dbReference type="InterPro" id="IPR054613">
    <property type="entry name" value="Peptidase_S78_dom"/>
</dbReference>